<evidence type="ECO:0000256" key="5">
    <source>
        <dbReference type="ARBA" id="ARBA00023136"/>
    </source>
</evidence>
<dbReference type="SUPFAM" id="SSF49464">
    <property type="entry name" value="Carboxypeptidase regulatory domain-like"/>
    <property type="match status" value="1"/>
</dbReference>
<keyword evidence="7" id="KW-0732">Signal</keyword>
<feature type="signal peptide" evidence="7">
    <location>
        <begin position="1"/>
        <end position="18"/>
    </location>
</feature>
<evidence type="ECO:0000313" key="10">
    <source>
        <dbReference type="Proteomes" id="UP001497416"/>
    </source>
</evidence>
<dbReference type="InterPro" id="IPR057601">
    <property type="entry name" value="Oar-like_b-barrel"/>
</dbReference>
<comment type="caution">
    <text evidence="9">The sequence shown here is derived from an EMBL/GenBank/DDBJ whole genome shotgun (WGS) entry which is preliminary data.</text>
</comment>
<keyword evidence="2" id="KW-0813">Transport</keyword>
<organism evidence="9 10">
    <name type="scientific">Tenacibaculum platacis</name>
    <dbReference type="NCBI Taxonomy" id="3137852"/>
    <lineage>
        <taxon>Bacteria</taxon>
        <taxon>Pseudomonadati</taxon>
        <taxon>Bacteroidota</taxon>
        <taxon>Flavobacteriia</taxon>
        <taxon>Flavobacteriales</taxon>
        <taxon>Flavobacteriaceae</taxon>
        <taxon>Tenacibaculum</taxon>
    </lineage>
</organism>
<proteinExistence type="predicted"/>
<evidence type="ECO:0000256" key="4">
    <source>
        <dbReference type="ARBA" id="ARBA00022692"/>
    </source>
</evidence>
<dbReference type="InterPro" id="IPR039426">
    <property type="entry name" value="TonB-dep_rcpt-like"/>
</dbReference>
<dbReference type="Gene3D" id="2.40.170.20">
    <property type="entry name" value="TonB-dependent receptor, beta-barrel domain"/>
    <property type="match status" value="1"/>
</dbReference>
<comment type="subcellular location">
    <subcellularLocation>
        <location evidence="1">Cell outer membrane</location>
        <topology evidence="1">Multi-pass membrane protein</topology>
    </subcellularLocation>
</comment>
<feature type="domain" description="TonB-dependent transporter Oar-like beta-barrel" evidence="8">
    <location>
        <begin position="339"/>
        <end position="973"/>
    </location>
</feature>
<name>A0ABP1EJ74_9FLAO</name>
<dbReference type="InterPro" id="IPR036942">
    <property type="entry name" value="Beta-barrel_TonB_sf"/>
</dbReference>
<evidence type="ECO:0000256" key="2">
    <source>
        <dbReference type="ARBA" id="ARBA00022448"/>
    </source>
</evidence>
<dbReference type="PANTHER" id="PTHR30069:SF46">
    <property type="entry name" value="OAR PROTEIN"/>
    <property type="match status" value="1"/>
</dbReference>
<dbReference type="Pfam" id="PF25183">
    <property type="entry name" value="OMP_b-brl_4"/>
    <property type="match status" value="2"/>
</dbReference>
<evidence type="ECO:0000256" key="3">
    <source>
        <dbReference type="ARBA" id="ARBA00022452"/>
    </source>
</evidence>
<accession>A0ABP1EJ74</accession>
<evidence type="ECO:0000256" key="6">
    <source>
        <dbReference type="ARBA" id="ARBA00023237"/>
    </source>
</evidence>
<dbReference type="SUPFAM" id="SSF56935">
    <property type="entry name" value="Porins"/>
    <property type="match status" value="1"/>
</dbReference>
<dbReference type="RefSeq" id="WP_348710478.1">
    <property type="nucleotide sequence ID" value="NZ_CAXIXY010000003.1"/>
</dbReference>
<dbReference type="InterPro" id="IPR008969">
    <property type="entry name" value="CarboxyPept-like_regulatory"/>
</dbReference>
<dbReference type="Proteomes" id="UP001497416">
    <property type="component" value="Unassembled WGS sequence"/>
</dbReference>
<evidence type="ECO:0000259" key="8">
    <source>
        <dbReference type="Pfam" id="PF25183"/>
    </source>
</evidence>
<dbReference type="Pfam" id="PF13620">
    <property type="entry name" value="CarboxypepD_reg"/>
    <property type="match status" value="1"/>
</dbReference>
<feature type="chain" id="PRO_5045037907" evidence="7">
    <location>
        <begin position="19"/>
        <end position="1035"/>
    </location>
</feature>
<keyword evidence="10" id="KW-1185">Reference proteome</keyword>
<protein>
    <submittedName>
        <fullName evidence="9">Outer membrane receptor protein involved in Fe transport</fullName>
    </submittedName>
</protein>
<keyword evidence="3" id="KW-1134">Transmembrane beta strand</keyword>
<keyword evidence="9" id="KW-0675">Receptor</keyword>
<keyword evidence="4" id="KW-0812">Transmembrane</keyword>
<evidence type="ECO:0000313" key="9">
    <source>
        <dbReference type="EMBL" id="CAL2078960.1"/>
    </source>
</evidence>
<gene>
    <name evidence="9" type="ORF">T190607A01A_10784</name>
</gene>
<dbReference type="EMBL" id="CAXIXY010000003">
    <property type="protein sequence ID" value="CAL2078960.1"/>
    <property type="molecule type" value="Genomic_DNA"/>
</dbReference>
<keyword evidence="6" id="KW-0998">Cell outer membrane</keyword>
<dbReference type="PANTHER" id="PTHR30069">
    <property type="entry name" value="TONB-DEPENDENT OUTER MEMBRANE RECEPTOR"/>
    <property type="match status" value="1"/>
</dbReference>
<keyword evidence="5" id="KW-0472">Membrane</keyword>
<evidence type="ECO:0000256" key="1">
    <source>
        <dbReference type="ARBA" id="ARBA00004571"/>
    </source>
</evidence>
<feature type="domain" description="TonB-dependent transporter Oar-like beta-barrel" evidence="8">
    <location>
        <begin position="236"/>
        <end position="302"/>
    </location>
</feature>
<reference evidence="9 10" key="1">
    <citation type="submission" date="2024-05" db="EMBL/GenBank/DDBJ databases">
        <authorList>
            <person name="Duchaud E."/>
        </authorList>
    </citation>
    <scope>NUCLEOTIDE SEQUENCE [LARGE SCALE GENOMIC DNA]</scope>
    <source>
        <strain evidence="9">Ena-SAMPLE-TAB-13-05-2024-13:56:06:370-140302</strain>
    </source>
</reference>
<dbReference type="Gene3D" id="2.60.40.1120">
    <property type="entry name" value="Carboxypeptidase-like, regulatory domain"/>
    <property type="match status" value="1"/>
</dbReference>
<sequence>MKISIFIVLLFTIQFTFAQETTGILEGKITDNTKTSIPYAAVILTDLDTNSKYTTTSQESGHYLIANIPPGNQYRLEIQFIGFHTYQKSNIQINLGKTTTLDIVLTEESTALDEVVINSYVTKKTRNISTKQLLKTPSISRSVQDLTRNLSDANLNSFGGASNRFNNFNVDGIASNDVVGFQEPASGASGSSANGTPGSLSRSQPISFGAIKELSVKTSPFDVSIGNFTGANINVVTKNGTNKTQGEIYGYGNNQLLIGKFAEGNEQNVDSFYDVQFGAGLGGAIQKDKLFYYVNVEQAISKTPVLGAPGTNASNIDQATVIAIADKLRNDYNYDPGAFENADIQTASTKIFARLDYNLSENHKLTLRNNFVKSFADNLEWNQAVFNFGNQGYRHNSILNSTTFELNSSLSENTSNILTLGYNKVKEDRSYDGRVFPHLEINDSSNRIFAGTYREASIYNTNLNTFQLTDKLTYYKNNHTITGGLLLQYNDIDYGFLTAWNGRWAYNSVDGFLNDMPSRIRGVYHVSNNTFDFVNTQPSATIDVLTTAFYIQDKIKINDKFTVNAGVRLDNQLLLDDLPLSPLVTNTPEFSQFTNKIDVNPHINPRVSFTYTLDEDKKYTLSGGSGLFTGRIPYLWFAYAEYISGTDYFNVDIRPNGNVVQLEENLGVLANQQPGLTEINLIDNNFELPREWKTRLSFEAKLPQNFRFSVEATYTDVLKGIFFQSINRRQEFGSYSGADNRLFYNGTRVNDNFTNVFLLSNTNRGYRYNINFGLSKETENYAGFLGYTNGKSKDVSSTVRNSSAANFEWNQAINSHDPDVSFSNFDLRHKIVSSHSYNFDFKNNYQLQVSALYTGTSGSPYSVVYQGDVNRDGSSRNDLVYIPANQSEIQLTDITDTNGNVLVSAQEQWTRLDNFINNNDYLRENRGSYAERNGGRTPWNHQLDAKFVLNIPFKNNDNLQVSFDVFNVLNLLNKSWGRLVFVPNVVNSNFNLLEFQGVQNNQPIYQFTLDENAKPWVLDVINSRWKAQLGLKYSF</sequence>
<evidence type="ECO:0000256" key="7">
    <source>
        <dbReference type="SAM" id="SignalP"/>
    </source>
</evidence>